<dbReference type="InterPro" id="IPR036388">
    <property type="entry name" value="WH-like_DNA-bd_sf"/>
</dbReference>
<evidence type="ECO:0000256" key="2">
    <source>
        <dbReference type="ARBA" id="ARBA00023015"/>
    </source>
</evidence>
<evidence type="ECO:0000256" key="3">
    <source>
        <dbReference type="ARBA" id="ARBA00023125"/>
    </source>
</evidence>
<dbReference type="SUPFAM" id="SSF53850">
    <property type="entry name" value="Periplasmic binding protein-like II"/>
    <property type="match status" value="1"/>
</dbReference>
<protein>
    <submittedName>
        <fullName evidence="7">LysR family transcriptional regulator</fullName>
    </submittedName>
</protein>
<proteinExistence type="inferred from homology"/>
<dbReference type="Pfam" id="PF03466">
    <property type="entry name" value="LysR_substrate"/>
    <property type="match status" value="1"/>
</dbReference>
<evidence type="ECO:0000259" key="6">
    <source>
        <dbReference type="PROSITE" id="PS50931"/>
    </source>
</evidence>
<keyword evidence="4" id="KW-0804">Transcription</keyword>
<evidence type="ECO:0000256" key="5">
    <source>
        <dbReference type="SAM" id="MobiDB-lite"/>
    </source>
</evidence>
<keyword evidence="2" id="KW-0805">Transcription regulation</keyword>
<dbReference type="Gene3D" id="1.10.10.10">
    <property type="entry name" value="Winged helix-like DNA-binding domain superfamily/Winged helix DNA-binding domain"/>
    <property type="match status" value="1"/>
</dbReference>
<dbReference type="InterPro" id="IPR000847">
    <property type="entry name" value="LysR_HTH_N"/>
</dbReference>
<dbReference type="PANTHER" id="PTHR30537">
    <property type="entry name" value="HTH-TYPE TRANSCRIPTIONAL REGULATOR"/>
    <property type="match status" value="1"/>
</dbReference>
<keyword evidence="3" id="KW-0238">DNA-binding</keyword>
<name>A0AA88JNF9_RHIRH</name>
<dbReference type="Pfam" id="PF00126">
    <property type="entry name" value="HTH_1"/>
    <property type="match status" value="1"/>
</dbReference>
<feature type="region of interest" description="Disordered" evidence="5">
    <location>
        <begin position="320"/>
        <end position="339"/>
    </location>
</feature>
<dbReference type="Proteomes" id="UP000473658">
    <property type="component" value="Unassembled WGS sequence"/>
</dbReference>
<evidence type="ECO:0000256" key="1">
    <source>
        <dbReference type="ARBA" id="ARBA00009437"/>
    </source>
</evidence>
<dbReference type="GO" id="GO:0003700">
    <property type="term" value="F:DNA-binding transcription factor activity"/>
    <property type="evidence" value="ECO:0007669"/>
    <property type="project" value="InterPro"/>
</dbReference>
<dbReference type="SUPFAM" id="SSF46785">
    <property type="entry name" value="Winged helix' DNA-binding domain"/>
    <property type="match status" value="1"/>
</dbReference>
<feature type="domain" description="HTH lysR-type" evidence="6">
    <location>
        <begin position="27"/>
        <end position="83"/>
    </location>
</feature>
<comment type="similarity">
    <text evidence="1">Belongs to the LysR transcriptional regulatory family.</text>
</comment>
<accession>A0AA88JNF9</accession>
<comment type="caution">
    <text evidence="7">The sequence shown here is derived from an EMBL/GenBank/DDBJ whole genome shotgun (WGS) entry which is preliminary data.</text>
</comment>
<dbReference type="EMBL" id="QRFF01000006">
    <property type="protein sequence ID" value="KAA3499575.1"/>
    <property type="molecule type" value="Genomic_DNA"/>
</dbReference>
<dbReference type="Gene3D" id="3.40.190.290">
    <property type="match status" value="1"/>
</dbReference>
<dbReference type="InterPro" id="IPR005119">
    <property type="entry name" value="LysR_subst-bd"/>
</dbReference>
<gene>
    <name evidence="7" type="ORF">DXM27_19590</name>
</gene>
<feature type="compositionally biased region" description="Basic and acidic residues" evidence="5">
    <location>
        <begin position="328"/>
        <end position="339"/>
    </location>
</feature>
<dbReference type="PROSITE" id="PS50931">
    <property type="entry name" value="HTH_LYSR"/>
    <property type="match status" value="1"/>
</dbReference>
<organism evidence="7 8">
    <name type="scientific">Rhizobium rhizogenes</name>
    <name type="common">Agrobacterium rhizogenes</name>
    <dbReference type="NCBI Taxonomy" id="359"/>
    <lineage>
        <taxon>Bacteria</taxon>
        <taxon>Pseudomonadati</taxon>
        <taxon>Pseudomonadota</taxon>
        <taxon>Alphaproteobacteria</taxon>
        <taxon>Hyphomicrobiales</taxon>
        <taxon>Rhizobiaceae</taxon>
        <taxon>Rhizobium/Agrobacterium group</taxon>
        <taxon>Rhizobium</taxon>
    </lineage>
</organism>
<dbReference type="GO" id="GO:0006351">
    <property type="term" value="P:DNA-templated transcription"/>
    <property type="evidence" value="ECO:0007669"/>
    <property type="project" value="TreeGrafter"/>
</dbReference>
<dbReference type="AlphaFoldDB" id="A0AA88JNF9"/>
<evidence type="ECO:0000313" key="7">
    <source>
        <dbReference type="EMBL" id="KAA3499575.1"/>
    </source>
</evidence>
<dbReference type="InterPro" id="IPR036390">
    <property type="entry name" value="WH_DNA-bd_sf"/>
</dbReference>
<evidence type="ECO:0000313" key="8">
    <source>
        <dbReference type="Proteomes" id="UP000473658"/>
    </source>
</evidence>
<dbReference type="InterPro" id="IPR058163">
    <property type="entry name" value="LysR-type_TF_proteobact-type"/>
</dbReference>
<reference evidence="7 8" key="1">
    <citation type="submission" date="2018-08" db="EMBL/GenBank/DDBJ databases">
        <title>Crown Gall in kiwifruit.</title>
        <authorList>
            <person name="Visnovsky S.B."/>
            <person name="Pitman A.R."/>
        </authorList>
    </citation>
    <scope>NUCLEOTIDE SEQUENCE [LARGE SCALE GENOMIC DNA]</scope>
    <source>
        <strain evidence="7 8">SBV_302_78_2</strain>
    </source>
</reference>
<dbReference type="GO" id="GO:0043565">
    <property type="term" value="F:sequence-specific DNA binding"/>
    <property type="evidence" value="ECO:0007669"/>
    <property type="project" value="TreeGrafter"/>
</dbReference>
<evidence type="ECO:0000256" key="4">
    <source>
        <dbReference type="ARBA" id="ARBA00023163"/>
    </source>
</evidence>
<sequence length="339" mass="37961">MRNPPFRFAIPQSGRLCIFARWKDVKDWNEFRIVLAIGRAGSLVGAARDLGHDHSTIFRWLNALEKRRGVKLFDRTMNRYVPTDAGVQMIMAAERLEAEIMTLDRSIAGQDNRLLGKLKITSSETLAYRILNEVLADFRREHDGIELELLVDNRQLDLLRREADVAIRATRPHEGELFGRKIASTPWTFYGSSTYLAERGRPADIASLSSHVVVGWDSAAVAAASMWLTENISPRAFAYRSSSLVNQLMAVKAGLGLALLPCYLGDPEPDIERVQEPLPELTRELWLITHKDLRNTARVRAFFDHVGGGLLARRALLEGKRGGAPSPDEERHDAARSAG</sequence>
<dbReference type="PANTHER" id="PTHR30537:SF3">
    <property type="entry name" value="TRANSCRIPTIONAL REGULATORY PROTEIN"/>
    <property type="match status" value="1"/>
</dbReference>